<proteinExistence type="predicted"/>
<gene>
    <name evidence="5" type="primary">Lrrc14</name>
    <name evidence="5" type="ORF">GTO96_0018385</name>
</gene>
<evidence type="ECO:0000256" key="2">
    <source>
        <dbReference type="ARBA" id="ARBA00022490"/>
    </source>
</evidence>
<keyword evidence="4" id="KW-0677">Repeat</keyword>
<evidence type="ECO:0000313" key="5">
    <source>
        <dbReference type="EMBL" id="KAG2458356.1"/>
    </source>
</evidence>
<comment type="subcellular location">
    <subcellularLocation>
        <location evidence="1">Cytoplasm</location>
    </subcellularLocation>
</comment>
<dbReference type="EMBL" id="JAATIS010007298">
    <property type="protein sequence ID" value="KAG2458356.1"/>
    <property type="molecule type" value="Genomic_DNA"/>
</dbReference>
<organism evidence="5 6">
    <name type="scientific">Polypterus senegalus</name>
    <name type="common">Senegal bichir</name>
    <dbReference type="NCBI Taxonomy" id="55291"/>
    <lineage>
        <taxon>Eukaryota</taxon>
        <taxon>Metazoa</taxon>
        <taxon>Chordata</taxon>
        <taxon>Craniata</taxon>
        <taxon>Vertebrata</taxon>
        <taxon>Euteleostomi</taxon>
        <taxon>Actinopterygii</taxon>
        <taxon>Polypteriformes</taxon>
        <taxon>Polypteridae</taxon>
        <taxon>Polypterus</taxon>
    </lineage>
</organism>
<sequence>MKKDIKVANRQLERNKADWVKDDLKRFFQYFSSKRTVMEYLECIRNSKGELRNTGSEIADALNLYFSEVFTSNEVDNLPEVNMTTKEAAFLDQRPLVIVELVRRWPLPVLSLVRLLQGCHHYHYDLSQDRPSRCCLQAVLLTIVKNLTEKTRNGRRVLRVLDLCGVQDEGGRPEPNSMGGLSRTVAIAKACLEVAKVRRGENTTESASKRRRNTAYIEDTEVVQSLALEVEVRADMFVNASSYECVKQALQAKGPMRLLCRDLRAEELSAQRTATLLELLEALPLRRVDLRYNNLGLAGINLLLPILAKFPSLMSLRLLYINVDVRHGTPDTESGLREMAAGLGRLRKLRELNLTSLRLSNKLRLLLSSLERALEVVELNYFYLTSSDLYYLAESPHACFLRKLDLSGNSFSEALIPPLQRLLCEASASLRYLVLSGCNLTDHLVGTLLTSLRRCRNLYSLGCSLNPISTEGLMSLVLVATELPQLQLLVHPQPTDCYEDGLPQPPSYYNLMEFPVNPDRLVQALAELRKAVEQKGRTDLVLSTDLYNYRTADLLEE</sequence>
<dbReference type="PANTHER" id="PTHR14224:SF9">
    <property type="entry name" value="LEUCINE-RICH REPEAT-CONTAINING PROTEIN 14"/>
    <property type="match status" value="1"/>
</dbReference>
<keyword evidence="2" id="KW-0963">Cytoplasm</keyword>
<dbReference type="Gene3D" id="3.80.10.10">
    <property type="entry name" value="Ribonuclease Inhibitor"/>
    <property type="match status" value="1"/>
</dbReference>
<dbReference type="PANTHER" id="PTHR14224">
    <property type="entry name" value="SIMILAR TO PREFERENTIALLY EXPRESSED ANTIGEN IN MELANOMA-LIKE 3"/>
    <property type="match status" value="1"/>
</dbReference>
<dbReference type="GO" id="GO:0005737">
    <property type="term" value="C:cytoplasm"/>
    <property type="evidence" value="ECO:0007669"/>
    <property type="project" value="UniProtKB-SubCell"/>
</dbReference>
<comment type="caution">
    <text evidence="5">The sequence shown here is derived from an EMBL/GenBank/DDBJ whole genome shotgun (WGS) entry which is preliminary data.</text>
</comment>
<name>A0A8X8BLB7_POLSE</name>
<dbReference type="Proteomes" id="UP000886611">
    <property type="component" value="Unassembled WGS sequence"/>
</dbReference>
<dbReference type="InterPro" id="IPR032675">
    <property type="entry name" value="LRR_dom_sf"/>
</dbReference>
<reference evidence="5 6" key="1">
    <citation type="journal article" date="2021" name="Cell">
        <title>Tracing the genetic footprints of vertebrate landing in non-teleost ray-finned fishes.</title>
        <authorList>
            <person name="Bi X."/>
            <person name="Wang K."/>
            <person name="Yang L."/>
            <person name="Pan H."/>
            <person name="Jiang H."/>
            <person name="Wei Q."/>
            <person name="Fang M."/>
            <person name="Yu H."/>
            <person name="Zhu C."/>
            <person name="Cai Y."/>
            <person name="He Y."/>
            <person name="Gan X."/>
            <person name="Zeng H."/>
            <person name="Yu D."/>
            <person name="Zhu Y."/>
            <person name="Jiang H."/>
            <person name="Qiu Q."/>
            <person name="Yang H."/>
            <person name="Zhang Y.E."/>
            <person name="Wang W."/>
            <person name="Zhu M."/>
            <person name="He S."/>
            <person name="Zhang G."/>
        </authorList>
    </citation>
    <scope>NUCLEOTIDE SEQUENCE [LARGE SCALE GENOMIC DNA]</scope>
    <source>
        <strain evidence="5">Bchr_013</strain>
    </source>
</reference>
<evidence type="ECO:0000256" key="4">
    <source>
        <dbReference type="ARBA" id="ARBA00022737"/>
    </source>
</evidence>
<protein>
    <submittedName>
        <fullName evidence="5">LRC14 protein</fullName>
    </submittedName>
</protein>
<keyword evidence="6" id="KW-1185">Reference proteome</keyword>
<dbReference type="SUPFAM" id="SSF52047">
    <property type="entry name" value="RNI-like"/>
    <property type="match status" value="1"/>
</dbReference>
<dbReference type="InterPro" id="IPR050694">
    <property type="entry name" value="LRRC14/PRAME"/>
</dbReference>
<feature type="non-terminal residue" evidence="5">
    <location>
        <position position="557"/>
    </location>
</feature>
<dbReference type="AlphaFoldDB" id="A0A8X8BLB7"/>
<evidence type="ECO:0000256" key="3">
    <source>
        <dbReference type="ARBA" id="ARBA00022614"/>
    </source>
</evidence>
<evidence type="ECO:0000313" key="6">
    <source>
        <dbReference type="Proteomes" id="UP000886611"/>
    </source>
</evidence>
<feature type="non-terminal residue" evidence="5">
    <location>
        <position position="1"/>
    </location>
</feature>
<dbReference type="SMART" id="SM00368">
    <property type="entry name" value="LRR_RI"/>
    <property type="match status" value="3"/>
</dbReference>
<evidence type="ECO:0000256" key="1">
    <source>
        <dbReference type="ARBA" id="ARBA00004496"/>
    </source>
</evidence>
<accession>A0A8X8BLB7</accession>
<keyword evidence="3" id="KW-0433">Leucine-rich repeat</keyword>